<proteinExistence type="predicted"/>
<reference evidence="1 2" key="1">
    <citation type="journal article" date="2019" name="Nat. Med.">
        <title>Preventing dysbiosis of the neonatal mouse intestinal microbiome protects against late-onset sepsis.</title>
        <authorList>
            <person name="Singer J.R."/>
            <person name="Blosser E.G."/>
            <person name="Zindl C.L."/>
            <person name="Silberger D.J."/>
            <person name="Conlan S."/>
            <person name="Laufer V.A."/>
            <person name="DiToro D."/>
            <person name="Deming C."/>
            <person name="Kumar R."/>
            <person name="Morrow C.D."/>
            <person name="Segre J.A."/>
            <person name="Gray M.J."/>
            <person name="Randolph D.A."/>
            <person name="Weaver C.T."/>
        </authorList>
    </citation>
    <scope>NUCLEOTIDE SEQUENCE [LARGE SCALE GENOMIC DNA]</scope>
    <source>
        <strain evidence="1 2">V10</strain>
    </source>
</reference>
<name>A0AAE7BRA9_9LACO</name>
<protein>
    <submittedName>
        <fullName evidence="1">Uncharacterized protein</fullName>
    </submittedName>
</protein>
<evidence type="ECO:0000313" key="2">
    <source>
        <dbReference type="Proteomes" id="UP000463931"/>
    </source>
</evidence>
<dbReference type="EMBL" id="CP040853">
    <property type="protein sequence ID" value="QIA91177.1"/>
    <property type="molecule type" value="Genomic_DNA"/>
</dbReference>
<keyword evidence="1" id="KW-0614">Plasmid</keyword>
<dbReference type="AlphaFoldDB" id="A0AAE7BRA9"/>
<sequence length="260" mass="29868">MAISRNLALTKFNTVLSNVRNGGTAVREVVSLSLDNLDGIKRAFSIVPHHTAIWQHTDTIHFAGIYIEQDKGFSYSREYLDLISAGIDTDIKFLNAWNEVNNGGDFGSVPKTKHQATKTSRQQHESYIIADKELGMNVNSAIVGKMGNGRDGVDRTHLISSQITGIENHKGLLIDYDSWLNRTPMNKFEMNVLKMNKSRDVIWTSLVWQNNDGLHLRYTMYDSRYNPIATNEWIDDRWQYIWRYDAYQAKGKEKGKWSDF</sequence>
<dbReference type="Proteomes" id="UP000463931">
    <property type="component" value="Plasmid unnamed"/>
</dbReference>
<dbReference type="RefSeq" id="WP_163587674.1">
    <property type="nucleotide sequence ID" value="NZ_CP040853.1"/>
</dbReference>
<organism evidence="1 2">
    <name type="scientific">Ligilactobacillus murinus</name>
    <dbReference type="NCBI Taxonomy" id="1622"/>
    <lineage>
        <taxon>Bacteria</taxon>
        <taxon>Bacillati</taxon>
        <taxon>Bacillota</taxon>
        <taxon>Bacilli</taxon>
        <taxon>Lactobacillales</taxon>
        <taxon>Lactobacillaceae</taxon>
        <taxon>Ligilactobacillus</taxon>
    </lineage>
</organism>
<evidence type="ECO:0000313" key="1">
    <source>
        <dbReference type="EMBL" id="QIA91177.1"/>
    </source>
</evidence>
<accession>A0AAE7BRA9</accession>
<geneLocation type="plasmid" evidence="1 2">
    <name>unnamed</name>
</geneLocation>
<gene>
    <name evidence="1" type="ORF">FEE40_13320</name>
</gene>